<evidence type="ECO:0000259" key="12">
    <source>
        <dbReference type="PROSITE" id="PS51184"/>
    </source>
</evidence>
<dbReference type="GO" id="GO:0032452">
    <property type="term" value="F:histone demethylase activity"/>
    <property type="evidence" value="ECO:0007669"/>
    <property type="project" value="TreeGrafter"/>
</dbReference>
<dbReference type="SMART" id="SM00545">
    <property type="entry name" value="JmjN"/>
    <property type="match status" value="1"/>
</dbReference>
<dbReference type="InterPro" id="IPR013083">
    <property type="entry name" value="Znf_RING/FYVE/PHD"/>
</dbReference>
<evidence type="ECO:0000259" key="10">
    <source>
        <dbReference type="PROSITE" id="PS51011"/>
    </source>
</evidence>
<dbReference type="SUPFAM" id="SSF51197">
    <property type="entry name" value="Clavaminate synthase-like"/>
    <property type="match status" value="1"/>
</dbReference>
<proteinExistence type="predicted"/>
<feature type="region of interest" description="Disordered" evidence="8">
    <location>
        <begin position="1517"/>
        <end position="1566"/>
    </location>
</feature>
<dbReference type="PANTHER" id="PTHR10694:SF133">
    <property type="entry name" value="LYSINE-SPECIFIC DEMETHYLASE JMJ17"/>
    <property type="match status" value="1"/>
</dbReference>
<comment type="subcellular location">
    <subcellularLocation>
        <location evidence="1">Nucleus</location>
    </subcellularLocation>
</comment>
<dbReference type="InterPro" id="IPR019786">
    <property type="entry name" value="Zinc_finger_PHD-type_CS"/>
</dbReference>
<evidence type="ECO:0000256" key="1">
    <source>
        <dbReference type="ARBA" id="ARBA00004123"/>
    </source>
</evidence>
<dbReference type="GO" id="GO:0003677">
    <property type="term" value="F:DNA binding"/>
    <property type="evidence" value="ECO:0007669"/>
    <property type="project" value="InterPro"/>
</dbReference>
<dbReference type="Pfam" id="PF01388">
    <property type="entry name" value="ARID"/>
    <property type="match status" value="1"/>
</dbReference>
<dbReference type="EMBL" id="CAMGYJ010000005">
    <property type="protein sequence ID" value="CAI0414412.1"/>
    <property type="molecule type" value="Genomic_DNA"/>
</dbReference>
<gene>
    <name evidence="13" type="ORF">LITE_LOCUS16278</name>
</gene>
<evidence type="ECO:0000313" key="14">
    <source>
        <dbReference type="Proteomes" id="UP001154282"/>
    </source>
</evidence>
<protein>
    <submittedName>
        <fullName evidence="13">Uncharacterized protein</fullName>
    </submittedName>
</protein>
<reference evidence="13" key="1">
    <citation type="submission" date="2022-08" db="EMBL/GenBank/DDBJ databases">
        <authorList>
            <person name="Gutierrez-Valencia J."/>
        </authorList>
    </citation>
    <scope>NUCLEOTIDE SEQUENCE</scope>
</reference>
<dbReference type="SMART" id="SM00501">
    <property type="entry name" value="BRIGHT"/>
    <property type="match status" value="1"/>
</dbReference>
<dbReference type="Pfam" id="PF08429">
    <property type="entry name" value="PLU-1"/>
    <property type="match status" value="1"/>
</dbReference>
<keyword evidence="14" id="KW-1185">Reference proteome</keyword>
<evidence type="ECO:0000256" key="8">
    <source>
        <dbReference type="SAM" id="MobiDB-lite"/>
    </source>
</evidence>
<name>A0AAV0JWQ1_9ROSI</name>
<feature type="domain" description="ARID" evidence="10">
    <location>
        <begin position="101"/>
        <end position="192"/>
    </location>
</feature>
<keyword evidence="2" id="KW-0479">Metal-binding</keyword>
<dbReference type="PROSITE" id="PS50016">
    <property type="entry name" value="ZF_PHD_2"/>
    <property type="match status" value="1"/>
</dbReference>
<organism evidence="13 14">
    <name type="scientific">Linum tenue</name>
    <dbReference type="NCBI Taxonomy" id="586396"/>
    <lineage>
        <taxon>Eukaryota</taxon>
        <taxon>Viridiplantae</taxon>
        <taxon>Streptophyta</taxon>
        <taxon>Embryophyta</taxon>
        <taxon>Tracheophyta</taxon>
        <taxon>Spermatophyta</taxon>
        <taxon>Magnoliopsida</taxon>
        <taxon>eudicotyledons</taxon>
        <taxon>Gunneridae</taxon>
        <taxon>Pentapetalae</taxon>
        <taxon>rosids</taxon>
        <taxon>fabids</taxon>
        <taxon>Malpighiales</taxon>
        <taxon>Linaceae</taxon>
        <taxon>Linum</taxon>
    </lineage>
</organism>
<dbReference type="SUPFAM" id="SSF46774">
    <property type="entry name" value="ARID-like"/>
    <property type="match status" value="1"/>
</dbReference>
<dbReference type="InterPro" id="IPR001606">
    <property type="entry name" value="ARID_dom"/>
</dbReference>
<keyword evidence="5" id="KW-0862">Zinc</keyword>
<evidence type="ECO:0000256" key="6">
    <source>
        <dbReference type="ARBA" id="ARBA00023242"/>
    </source>
</evidence>
<dbReference type="Pfam" id="PF02373">
    <property type="entry name" value="JmjC"/>
    <property type="match status" value="1"/>
</dbReference>
<dbReference type="Pfam" id="PF02928">
    <property type="entry name" value="zf-C5HC2"/>
    <property type="match status" value="1"/>
</dbReference>
<evidence type="ECO:0000256" key="2">
    <source>
        <dbReference type="ARBA" id="ARBA00022723"/>
    </source>
</evidence>
<dbReference type="InterPro" id="IPR019787">
    <property type="entry name" value="Znf_PHD-finger"/>
</dbReference>
<feature type="compositionally biased region" description="Low complexity" evidence="8">
    <location>
        <begin position="18"/>
        <end position="28"/>
    </location>
</feature>
<evidence type="ECO:0000259" key="11">
    <source>
        <dbReference type="PROSITE" id="PS51183"/>
    </source>
</evidence>
<keyword evidence="4 7" id="KW-0863">Zinc-finger</keyword>
<dbReference type="GO" id="GO:0010468">
    <property type="term" value="P:regulation of gene expression"/>
    <property type="evidence" value="ECO:0007669"/>
    <property type="project" value="UniProtKB-ARBA"/>
</dbReference>
<dbReference type="InterPro" id="IPR004198">
    <property type="entry name" value="Znf_C5HC2"/>
</dbReference>
<feature type="compositionally biased region" description="Polar residues" evidence="8">
    <location>
        <begin position="1543"/>
        <end position="1557"/>
    </location>
</feature>
<dbReference type="PROSITE" id="PS01359">
    <property type="entry name" value="ZF_PHD_1"/>
    <property type="match status" value="1"/>
</dbReference>
<comment type="caution">
    <text evidence="13">The sequence shown here is derived from an EMBL/GenBank/DDBJ whole genome shotgun (WGS) entry which is preliminary data.</text>
</comment>
<dbReference type="InterPro" id="IPR001965">
    <property type="entry name" value="Znf_PHD"/>
</dbReference>
<feature type="region of interest" description="Disordered" evidence="8">
    <location>
        <begin position="1"/>
        <end position="32"/>
    </location>
</feature>
<keyword evidence="3" id="KW-0677">Repeat</keyword>
<keyword evidence="6" id="KW-0539">Nucleus</keyword>
<dbReference type="CDD" id="cd16100">
    <property type="entry name" value="ARID"/>
    <property type="match status" value="1"/>
</dbReference>
<dbReference type="GO" id="GO:0008270">
    <property type="term" value="F:zinc ion binding"/>
    <property type="evidence" value="ECO:0007669"/>
    <property type="project" value="UniProtKB-KW"/>
</dbReference>
<dbReference type="PANTHER" id="PTHR10694">
    <property type="entry name" value="LYSINE-SPECIFIC DEMETHYLASE"/>
    <property type="match status" value="1"/>
</dbReference>
<evidence type="ECO:0000256" key="7">
    <source>
        <dbReference type="PROSITE-ProRule" id="PRU00146"/>
    </source>
</evidence>
<dbReference type="InterPro" id="IPR036431">
    <property type="entry name" value="ARID_dom_sf"/>
</dbReference>
<evidence type="ECO:0000313" key="13">
    <source>
        <dbReference type="EMBL" id="CAI0414412.1"/>
    </source>
</evidence>
<dbReference type="InterPro" id="IPR011011">
    <property type="entry name" value="Znf_FYVE_PHD"/>
</dbReference>
<evidence type="ECO:0000256" key="5">
    <source>
        <dbReference type="ARBA" id="ARBA00022833"/>
    </source>
</evidence>
<dbReference type="InterPro" id="IPR013637">
    <property type="entry name" value="Lys_sp_deMease-like_dom"/>
</dbReference>
<sequence length="1601" mass="180680">MGKGRPRAVEKGVLVQNSSSSSEASSSSLNVPPAPVYYPSEEEFKDPLEYIHKIRTEAERYGICRIVPPQGWSPPFAINSDSFSFPTKTQAIHQLQVRPASCDSETFELEYTRFLEEQGGRKSRKKRVVFEGEDLDLCKLFNAVKRFGGYDKVLDDKKWGEVSRFVKSAFCWHFEDHCFYSMNYLHWGEPKCWYSIPGSEAGSFEKVMKESLPDLFDAQPDLLFQLVTMLNPSVLQEKGVPVYSVLQEPGNFVITFPRSYHGGFNFGLNCAEAVNFAPADWLPHGGFGAKLYQMYHKTAVLSHEELLCVVAKGDYDSKASPHLVKELLRVYTKEKSWREKLWRGGIVRTSRMPPRKCPEYVGTEEDSTCVICKQYLYLSAVSCRCRRSAFVCLEHWEHLCECKSIRRRLRYRHTLAELHGLVRMVDRRISEERVQNYSIRKQITYSNDLTALTKKVKGVLVSLPQLAEQWILRSCRFLENQYSSGTCVSLLKEAEQFLWAGSEMDAVREVVQKVIVAKEWAEGIKHCLHKIQNWTSDKLNDLERVHMEHVNELLSHDPVPCDEPGRHKLQEHADEARLLIRDIETALSSCSEISKLESVNSRACEFPIYVKESEKLSKKVSSAKVWIDQARKSLAGECSTVVDVNSLYKLKSEILDLEVELPEVEMLSSLIEKAELCQLQCSHVLQAPLVLKDVASIIQEFGDLNINVPEFMLLKQYHSDAVSWISRRDDVLSNILEREDQCKVIEELNCLIKDGASIRISVDGLPLLESELKKACCREKALKARDTKRPLELIKELVEEATMLHIESEKAFVDISDMLAAALCWEETAKQLLAHGASLCKFESLIRSSSDIFILLPTLDDVNNAVLKAKCWLKEAEAFLSCSSSPATGSSSLLKLDHLKGLLGQSNWLKVSLAEFERLQVILRDCEEWEKVARSALNDAICIFNVGDIMVPEKSSELVSEIQCLHSRMESIKVAGSSLRCDLPEILEVQNASSTLQWCARALSLCTSAPSWQDVQNLIKDFGSLSVAHVSKGLCSSLISGVKWLHKAFDAISLPTESGRCSFSHAEEVLAEYQAVLLMFAADCGIFMHVFQNFRQWKERVDRFLSLSPGLRSLSEMQELEELGRAAAFGCGELELILSESKNVEEWKRRCAEIVGESLDDKAALLRALQKIITSLDLSMCIFDKSERCGGKFVNMCCTRILDDQESIICSSCKNRYHLECLDPLLADAEVAATYICIYCQFRNSGIKVPKGGHIFSGAKKAELSLLVELLSLSDSFSVRINEVGVLQEIVEKALIVRKGLKEVAEFVLSYKDKDLKPVSEKLAIALKAIEAAGVYDHEVDGDFQLAVARHSWKVRVDQILASGLKKPTLQEIHHLMEEAFTTDISPEDYFRLRLSELKDTATHWADRANKVSNDSGALALDKVFELISEVENLPFHLEEELESLRARSKLYCICRKPRDNGPMVTCAKCEELYHGECIKLAPPPRPIYICPACKTGSESEGEELLRLATPLEISSSDMSKVEVEPKTPSPRSSHVKVGRIATKSQNKKSGASRNGDNNGGRRSLSTGIDRLWWRNRKPFRRAAKKRTQLQSLTQLFLVNQ</sequence>
<dbReference type="Proteomes" id="UP001154282">
    <property type="component" value="Unassembled WGS sequence"/>
</dbReference>
<dbReference type="InterPro" id="IPR003349">
    <property type="entry name" value="JmjN"/>
</dbReference>
<dbReference type="CDD" id="cd15489">
    <property type="entry name" value="PHD_SF"/>
    <property type="match status" value="1"/>
</dbReference>
<evidence type="ECO:0000259" key="9">
    <source>
        <dbReference type="PROSITE" id="PS50016"/>
    </source>
</evidence>
<evidence type="ECO:0000256" key="4">
    <source>
        <dbReference type="ARBA" id="ARBA00022771"/>
    </source>
</evidence>
<dbReference type="FunFam" id="2.60.120.650:FF:000042">
    <property type="entry name" value="Transcription factor jumonji (JmjC) domain-containing protein"/>
    <property type="match status" value="1"/>
</dbReference>
<accession>A0AAV0JWQ1</accession>
<dbReference type="SMART" id="SM00249">
    <property type="entry name" value="PHD"/>
    <property type="match status" value="2"/>
</dbReference>
<feature type="domain" description="PHD-type" evidence="9">
    <location>
        <begin position="1450"/>
        <end position="1497"/>
    </location>
</feature>
<dbReference type="InterPro" id="IPR003347">
    <property type="entry name" value="JmjC_dom"/>
</dbReference>
<dbReference type="PROSITE" id="PS51183">
    <property type="entry name" value="JMJN"/>
    <property type="match status" value="1"/>
</dbReference>
<dbReference type="GO" id="GO:0000785">
    <property type="term" value="C:chromatin"/>
    <property type="evidence" value="ECO:0007669"/>
    <property type="project" value="TreeGrafter"/>
</dbReference>
<dbReference type="SMART" id="SM00558">
    <property type="entry name" value="JmjC"/>
    <property type="match status" value="1"/>
</dbReference>
<dbReference type="Gene3D" id="2.60.120.650">
    <property type="entry name" value="Cupin"/>
    <property type="match status" value="2"/>
</dbReference>
<dbReference type="GO" id="GO:0005634">
    <property type="term" value="C:nucleus"/>
    <property type="evidence" value="ECO:0007669"/>
    <property type="project" value="UniProtKB-SubCell"/>
</dbReference>
<feature type="domain" description="JmjC" evidence="12">
    <location>
        <begin position="133"/>
        <end position="293"/>
    </location>
</feature>
<dbReference type="Pfam" id="PF00628">
    <property type="entry name" value="PHD"/>
    <property type="match status" value="1"/>
</dbReference>
<dbReference type="Gene3D" id="3.30.40.10">
    <property type="entry name" value="Zinc/RING finger domain, C3HC4 (zinc finger)"/>
    <property type="match status" value="2"/>
</dbReference>
<evidence type="ECO:0000256" key="3">
    <source>
        <dbReference type="ARBA" id="ARBA00022737"/>
    </source>
</evidence>
<dbReference type="PROSITE" id="PS51184">
    <property type="entry name" value="JMJC"/>
    <property type="match status" value="1"/>
</dbReference>
<dbReference type="PROSITE" id="PS51011">
    <property type="entry name" value="ARID"/>
    <property type="match status" value="1"/>
</dbReference>
<dbReference type="SUPFAM" id="SSF57903">
    <property type="entry name" value="FYVE/PHD zinc finger"/>
    <property type="match status" value="2"/>
</dbReference>
<feature type="domain" description="JmjN" evidence="11">
    <location>
        <begin position="34"/>
        <end position="75"/>
    </location>
</feature>
<dbReference type="Pfam" id="PF02375">
    <property type="entry name" value="JmjN"/>
    <property type="match status" value="1"/>
</dbReference>